<evidence type="ECO:0000256" key="3">
    <source>
        <dbReference type="ARBA" id="ARBA00023027"/>
    </source>
</evidence>
<feature type="domain" description="D-isomer specific 2-hydroxyacid dehydrogenase NAD-binding" evidence="6">
    <location>
        <begin position="119"/>
        <end position="295"/>
    </location>
</feature>
<protein>
    <submittedName>
        <fullName evidence="7">3-phosphoglycerate dehydrogenase</fullName>
    </submittedName>
</protein>
<evidence type="ECO:0000256" key="4">
    <source>
        <dbReference type="RuleBase" id="RU003719"/>
    </source>
</evidence>
<dbReference type="CDD" id="cd12173">
    <property type="entry name" value="PGDH_4"/>
    <property type="match status" value="1"/>
</dbReference>
<proteinExistence type="inferred from homology"/>
<evidence type="ECO:0000256" key="1">
    <source>
        <dbReference type="ARBA" id="ARBA00005854"/>
    </source>
</evidence>
<accession>A0A261T9D0</accession>
<dbReference type="GO" id="GO:0051287">
    <property type="term" value="F:NAD binding"/>
    <property type="evidence" value="ECO:0007669"/>
    <property type="project" value="InterPro"/>
</dbReference>
<dbReference type="InterPro" id="IPR006139">
    <property type="entry name" value="D-isomer_2_OHA_DH_cat_dom"/>
</dbReference>
<dbReference type="GO" id="GO:0016616">
    <property type="term" value="F:oxidoreductase activity, acting on the CH-OH group of donors, NAD or NADP as acceptor"/>
    <property type="evidence" value="ECO:0007669"/>
    <property type="project" value="InterPro"/>
</dbReference>
<reference evidence="7 8" key="1">
    <citation type="submission" date="2017-05" db="EMBL/GenBank/DDBJ databases">
        <title>Complete and WGS of Bordetella genogroups.</title>
        <authorList>
            <person name="Spilker T."/>
            <person name="LiPuma J."/>
        </authorList>
    </citation>
    <scope>NUCLEOTIDE SEQUENCE [LARGE SCALE GENOMIC DNA]</scope>
    <source>
        <strain evidence="7 8">AU10456</strain>
    </source>
</reference>
<evidence type="ECO:0000259" key="5">
    <source>
        <dbReference type="Pfam" id="PF00389"/>
    </source>
</evidence>
<dbReference type="InterPro" id="IPR029753">
    <property type="entry name" value="D-isomer_DH_CS"/>
</dbReference>
<dbReference type="InterPro" id="IPR050857">
    <property type="entry name" value="D-2-hydroxyacid_DH"/>
</dbReference>
<name>A0A261T9D0_9BORD</name>
<dbReference type="PROSITE" id="PS00670">
    <property type="entry name" value="D_2_HYDROXYACID_DH_2"/>
    <property type="match status" value="1"/>
</dbReference>
<dbReference type="Pfam" id="PF00389">
    <property type="entry name" value="2-Hacid_dh"/>
    <property type="match status" value="1"/>
</dbReference>
<dbReference type="InterPro" id="IPR006140">
    <property type="entry name" value="D-isomer_DH_NAD-bd"/>
</dbReference>
<evidence type="ECO:0000313" key="7">
    <source>
        <dbReference type="EMBL" id="OZI45897.1"/>
    </source>
</evidence>
<keyword evidence="2 4" id="KW-0560">Oxidoreductase</keyword>
<dbReference type="SUPFAM" id="SSF52283">
    <property type="entry name" value="Formate/glycerate dehydrogenase catalytic domain-like"/>
    <property type="match status" value="1"/>
</dbReference>
<dbReference type="RefSeq" id="WP_094803859.1">
    <property type="nucleotide sequence ID" value="NZ_NEVP01000012.1"/>
</dbReference>
<evidence type="ECO:0000313" key="8">
    <source>
        <dbReference type="Proteomes" id="UP000216913"/>
    </source>
</evidence>
<dbReference type="Pfam" id="PF02826">
    <property type="entry name" value="2-Hacid_dh_C"/>
    <property type="match status" value="1"/>
</dbReference>
<dbReference type="Gene3D" id="3.40.50.720">
    <property type="entry name" value="NAD(P)-binding Rossmann-like Domain"/>
    <property type="match status" value="2"/>
</dbReference>
<evidence type="ECO:0000256" key="2">
    <source>
        <dbReference type="ARBA" id="ARBA00023002"/>
    </source>
</evidence>
<dbReference type="OrthoDB" id="9805416at2"/>
<dbReference type="PANTHER" id="PTHR42789:SF1">
    <property type="entry name" value="D-ISOMER SPECIFIC 2-HYDROXYACID DEHYDROGENASE FAMILY PROTEIN (AFU_ORTHOLOGUE AFUA_6G10090)"/>
    <property type="match status" value="1"/>
</dbReference>
<keyword evidence="3" id="KW-0520">NAD</keyword>
<organism evidence="7 8">
    <name type="scientific">Bordetella genomosp. 5</name>
    <dbReference type="NCBI Taxonomy" id="1395608"/>
    <lineage>
        <taxon>Bacteria</taxon>
        <taxon>Pseudomonadati</taxon>
        <taxon>Pseudomonadota</taxon>
        <taxon>Betaproteobacteria</taxon>
        <taxon>Burkholderiales</taxon>
        <taxon>Alcaligenaceae</taxon>
        <taxon>Bordetella</taxon>
    </lineage>
</organism>
<dbReference type="InterPro" id="IPR036291">
    <property type="entry name" value="NAD(P)-bd_dom_sf"/>
</dbReference>
<comment type="caution">
    <text evidence="7">The sequence shown here is derived from an EMBL/GenBank/DDBJ whole genome shotgun (WGS) entry which is preliminary data.</text>
</comment>
<sequence>MSSLPTLCRLDLWVHPIFDEIVQASGQARLSVLPARGDDDATRAGLRAASAYHVSAAKDELPRQWFVGAELLREYPNLLCVSSSGAGFDTIDLAACTAAGVPVVNQAGMNADSVAELTFALLLAVRRRVVVSHNQLRHASGFTRESLMGHEIRGTRIGLVGIGEIGRRAARIAAGFGMQVCAYDPLLDAATIRERGAEPVDLDTLLATSDVVSLHCPLDDTTRGMIGAREYAAMKPGAVFVSTARGGIHDEDALEAALAGGHLAGAGLDVWLREPPGNDAPLLQRDNVVGTFHTAGVTHEARRNVAQGSAEQLLMMLRGVRPPRLLNPEVWPRALERLAAAR</sequence>
<dbReference type="EMBL" id="NEVP01000012">
    <property type="protein sequence ID" value="OZI45897.1"/>
    <property type="molecule type" value="Genomic_DNA"/>
</dbReference>
<gene>
    <name evidence="7" type="ORF">CAL25_22020</name>
</gene>
<dbReference type="AlphaFoldDB" id="A0A261T9D0"/>
<comment type="similarity">
    <text evidence="1 4">Belongs to the D-isomer specific 2-hydroxyacid dehydrogenase family.</text>
</comment>
<dbReference type="FunFam" id="3.40.50.720:FF:000203">
    <property type="entry name" value="D-3-phosphoglycerate dehydrogenase (SerA)"/>
    <property type="match status" value="1"/>
</dbReference>
<dbReference type="PANTHER" id="PTHR42789">
    <property type="entry name" value="D-ISOMER SPECIFIC 2-HYDROXYACID DEHYDROGENASE FAMILY PROTEIN (AFU_ORTHOLOGUE AFUA_6G10090)"/>
    <property type="match status" value="1"/>
</dbReference>
<dbReference type="Proteomes" id="UP000216913">
    <property type="component" value="Unassembled WGS sequence"/>
</dbReference>
<evidence type="ECO:0000259" key="6">
    <source>
        <dbReference type="Pfam" id="PF02826"/>
    </source>
</evidence>
<keyword evidence="8" id="KW-1185">Reference proteome</keyword>
<dbReference type="SUPFAM" id="SSF51735">
    <property type="entry name" value="NAD(P)-binding Rossmann-fold domains"/>
    <property type="match status" value="1"/>
</dbReference>
<feature type="domain" description="D-isomer specific 2-hydroxyacid dehydrogenase catalytic" evidence="5">
    <location>
        <begin position="67"/>
        <end position="327"/>
    </location>
</feature>